<evidence type="ECO:0000256" key="10">
    <source>
        <dbReference type="ARBA" id="ARBA00022984"/>
    </source>
</evidence>
<evidence type="ECO:0000256" key="13">
    <source>
        <dbReference type="RuleBase" id="RU004016"/>
    </source>
</evidence>
<dbReference type="InterPro" id="IPR018044">
    <property type="entry name" value="Peptidase_S11"/>
</dbReference>
<evidence type="ECO:0000313" key="16">
    <source>
        <dbReference type="EMBL" id="GGF58092.1"/>
    </source>
</evidence>
<name>A0ABQ1VG13_9RHOB</name>
<dbReference type="Proteomes" id="UP000640509">
    <property type="component" value="Unassembled WGS sequence"/>
</dbReference>
<dbReference type="GO" id="GO:0004180">
    <property type="term" value="F:carboxypeptidase activity"/>
    <property type="evidence" value="ECO:0007669"/>
    <property type="project" value="UniProtKB-KW"/>
</dbReference>
<comment type="similarity">
    <text evidence="3 13">Belongs to the peptidase S11 family.</text>
</comment>
<evidence type="ECO:0000256" key="2">
    <source>
        <dbReference type="ARBA" id="ARBA00004752"/>
    </source>
</evidence>
<evidence type="ECO:0000256" key="12">
    <source>
        <dbReference type="ARBA" id="ARBA00034000"/>
    </source>
</evidence>
<keyword evidence="5 16" id="KW-0121">Carboxypeptidase</keyword>
<evidence type="ECO:0000256" key="3">
    <source>
        <dbReference type="ARBA" id="ARBA00007164"/>
    </source>
</evidence>
<evidence type="ECO:0000256" key="9">
    <source>
        <dbReference type="ARBA" id="ARBA00022960"/>
    </source>
</evidence>
<keyword evidence="17" id="KW-1185">Reference proteome</keyword>
<dbReference type="SUPFAM" id="SSF69189">
    <property type="entry name" value="Penicillin-binding protein associated domain"/>
    <property type="match status" value="1"/>
</dbReference>
<protein>
    <recommendedName>
        <fullName evidence="4">serine-type D-Ala-D-Ala carboxypeptidase</fullName>
        <ecNumber evidence="4">3.4.16.4</ecNumber>
    </recommendedName>
</protein>
<evidence type="ECO:0000256" key="1">
    <source>
        <dbReference type="ARBA" id="ARBA00003217"/>
    </source>
</evidence>
<evidence type="ECO:0000259" key="15">
    <source>
        <dbReference type="SMART" id="SM00936"/>
    </source>
</evidence>
<evidence type="ECO:0000256" key="8">
    <source>
        <dbReference type="ARBA" id="ARBA00022801"/>
    </source>
</evidence>
<dbReference type="SMART" id="SM00936">
    <property type="entry name" value="PBP5_C"/>
    <property type="match status" value="1"/>
</dbReference>
<evidence type="ECO:0000313" key="17">
    <source>
        <dbReference type="Proteomes" id="UP000640509"/>
    </source>
</evidence>
<keyword evidence="6" id="KW-0645">Protease</keyword>
<dbReference type="RefSeq" id="WP_188714104.1">
    <property type="nucleotide sequence ID" value="NZ_BMIV01000002.1"/>
</dbReference>
<keyword evidence="8" id="KW-0378">Hydrolase</keyword>
<dbReference type="Pfam" id="PF07943">
    <property type="entry name" value="PBP5_C"/>
    <property type="match status" value="1"/>
</dbReference>
<comment type="function">
    <text evidence="1">Removes C-terminal D-alanyl residues from sugar-peptide cell wall precursors.</text>
</comment>
<evidence type="ECO:0000256" key="6">
    <source>
        <dbReference type="ARBA" id="ARBA00022670"/>
    </source>
</evidence>
<accession>A0ABQ1VG13</accession>
<organism evidence="16 17">
    <name type="scientific">Paracoccus acridae</name>
    <dbReference type="NCBI Taxonomy" id="1795310"/>
    <lineage>
        <taxon>Bacteria</taxon>
        <taxon>Pseudomonadati</taxon>
        <taxon>Pseudomonadota</taxon>
        <taxon>Alphaproteobacteria</taxon>
        <taxon>Rhodobacterales</taxon>
        <taxon>Paracoccaceae</taxon>
        <taxon>Paracoccus</taxon>
    </lineage>
</organism>
<dbReference type="InterPro" id="IPR037167">
    <property type="entry name" value="Peptidase_S11_C_sf"/>
</dbReference>
<proteinExistence type="inferred from homology"/>
<comment type="pathway">
    <text evidence="2">Cell wall biogenesis; peptidoglycan biosynthesis.</text>
</comment>
<comment type="caution">
    <text evidence="16">The sequence shown here is derived from an EMBL/GenBank/DDBJ whole genome shotgun (WGS) entry which is preliminary data.</text>
</comment>
<sequence length="381" mass="41150">MRAFLLRLLALLCLAAPAQAFETTATSAWVYDVNTSTVLMAKNADVPIPPASMSKLMTLYMVFEALENGRLKLTDTLPVSTKAWQMGGSKMFVEPRDTPTVEQLIKGVIVLSGNDACVVLAEGLAGTEEAFARQMTQRGKELGLKHSVFKNSTGWPAEGHVMSAEDLGMLAMHLIEDFPQYYDDFSLTEFRYMDRVPSNRFNRNPILKLDIGADGLKTGHTQEAGYGLVGSAVQNGRRVIFVISGLQSETARAEESERLVNWAFRQFSMETLVPAGDTVLEAPVWLGTKPRVGLTTKDGVNVLIPAGSKDQVKVEAVYESPIPAPIAKGDRIGQLVVSVPGTQDAVTPLLAAEDIPEAGFAGRMKGAVMRLGHKAVEAAGL</sequence>
<keyword evidence="9" id="KW-0133">Cell shape</keyword>
<reference evidence="17" key="1">
    <citation type="journal article" date="2019" name="Int. J. Syst. Evol. Microbiol.">
        <title>The Global Catalogue of Microorganisms (GCM) 10K type strain sequencing project: providing services to taxonomists for standard genome sequencing and annotation.</title>
        <authorList>
            <consortium name="The Broad Institute Genomics Platform"/>
            <consortium name="The Broad Institute Genome Sequencing Center for Infectious Disease"/>
            <person name="Wu L."/>
            <person name="Ma J."/>
        </authorList>
    </citation>
    <scope>NUCLEOTIDE SEQUENCE [LARGE SCALE GENOMIC DNA]</scope>
    <source>
        <strain evidence="17">CGMCC 1.15419</strain>
    </source>
</reference>
<dbReference type="PRINTS" id="PR00725">
    <property type="entry name" value="DADACBPTASE1"/>
</dbReference>
<dbReference type="EC" id="3.4.16.4" evidence="4"/>
<dbReference type="EMBL" id="BMIV01000002">
    <property type="protein sequence ID" value="GGF58092.1"/>
    <property type="molecule type" value="Genomic_DNA"/>
</dbReference>
<evidence type="ECO:0000256" key="5">
    <source>
        <dbReference type="ARBA" id="ARBA00022645"/>
    </source>
</evidence>
<dbReference type="Pfam" id="PF00768">
    <property type="entry name" value="Peptidase_S11"/>
    <property type="match status" value="1"/>
</dbReference>
<dbReference type="InterPro" id="IPR012907">
    <property type="entry name" value="Peptidase_S11_C"/>
</dbReference>
<dbReference type="InterPro" id="IPR001967">
    <property type="entry name" value="Peptidase_S11_N"/>
</dbReference>
<dbReference type="PANTHER" id="PTHR21581:SF6">
    <property type="entry name" value="TRAFFICKING PROTEIN PARTICLE COMPLEX SUBUNIT 12"/>
    <property type="match status" value="1"/>
</dbReference>
<feature type="domain" description="Peptidase S11 D-Ala-D-Ala carboxypeptidase A C-terminal" evidence="15">
    <location>
        <begin position="267"/>
        <end position="357"/>
    </location>
</feature>
<keyword evidence="11" id="KW-0961">Cell wall biogenesis/degradation</keyword>
<gene>
    <name evidence="16" type="ORF">GCM10011402_07630</name>
</gene>
<evidence type="ECO:0000256" key="7">
    <source>
        <dbReference type="ARBA" id="ARBA00022729"/>
    </source>
</evidence>
<dbReference type="InterPro" id="IPR015956">
    <property type="entry name" value="Peniciliin-bd_prot_C_sf"/>
</dbReference>
<dbReference type="PANTHER" id="PTHR21581">
    <property type="entry name" value="D-ALANYL-D-ALANINE CARBOXYPEPTIDASE"/>
    <property type="match status" value="1"/>
</dbReference>
<keyword evidence="7 14" id="KW-0732">Signal</keyword>
<feature type="signal peptide" evidence="14">
    <location>
        <begin position="1"/>
        <end position="20"/>
    </location>
</feature>
<dbReference type="SUPFAM" id="SSF56601">
    <property type="entry name" value="beta-lactamase/transpeptidase-like"/>
    <property type="match status" value="1"/>
</dbReference>
<evidence type="ECO:0000256" key="4">
    <source>
        <dbReference type="ARBA" id="ARBA00012448"/>
    </source>
</evidence>
<keyword evidence="10" id="KW-0573">Peptidoglycan synthesis</keyword>
<dbReference type="Gene3D" id="2.60.410.10">
    <property type="entry name" value="D-Ala-D-Ala carboxypeptidase, C-terminal domain"/>
    <property type="match status" value="1"/>
</dbReference>
<evidence type="ECO:0000256" key="14">
    <source>
        <dbReference type="SAM" id="SignalP"/>
    </source>
</evidence>
<evidence type="ECO:0000256" key="11">
    <source>
        <dbReference type="ARBA" id="ARBA00023316"/>
    </source>
</evidence>
<comment type="catalytic activity">
    <reaction evidence="12">
        <text>Preferential cleavage: (Ac)2-L-Lys-D-Ala-|-D-Ala. Also transpeptidation of peptidyl-alanyl moieties that are N-acyl substituents of D-alanine.</text>
        <dbReference type="EC" id="3.4.16.4"/>
    </reaction>
</comment>
<feature type="chain" id="PRO_5045668182" description="serine-type D-Ala-D-Ala carboxypeptidase" evidence="14">
    <location>
        <begin position="21"/>
        <end position="381"/>
    </location>
</feature>
<dbReference type="InterPro" id="IPR012338">
    <property type="entry name" value="Beta-lactam/transpept-like"/>
</dbReference>
<dbReference type="Gene3D" id="3.40.710.10">
    <property type="entry name" value="DD-peptidase/beta-lactamase superfamily"/>
    <property type="match status" value="1"/>
</dbReference>